<reference evidence="4 5" key="1">
    <citation type="submission" date="2015-09" db="EMBL/GenBank/DDBJ databases">
        <title>Sorangium comparison.</title>
        <authorList>
            <person name="Zaburannyi N."/>
            <person name="Bunk B."/>
            <person name="Overmann J."/>
            <person name="Mueller R."/>
        </authorList>
    </citation>
    <scope>NUCLEOTIDE SEQUENCE [LARGE SCALE GENOMIC DNA]</scope>
    <source>
        <strain evidence="4 5">So ce26</strain>
    </source>
</reference>
<accession>A0A2L0ELD1</accession>
<sequence>MSRVAIPTWCIAVVLVKRGDRFLLVHERKHGQLWYLPAGRVEPGETFAEGALRETLEETGVPVEIEGILRIEHTPSAREARLRVVFLARPVGDTPPKSVPDEHSLEARWFTLKELKRLPLRGPDVVWYCDGVLAGAPVFPLSLLGIEGEPLL</sequence>
<comment type="similarity">
    <text evidence="2">Belongs to the Nudix hydrolase family.</text>
</comment>
<keyword evidence="1 2" id="KW-0378">Hydrolase</keyword>
<dbReference type="InterPro" id="IPR020084">
    <property type="entry name" value="NUDIX_hydrolase_CS"/>
</dbReference>
<dbReference type="PROSITE" id="PS00893">
    <property type="entry name" value="NUDIX_BOX"/>
    <property type="match status" value="1"/>
</dbReference>
<feature type="domain" description="Nudix hydrolase" evidence="3">
    <location>
        <begin position="6"/>
        <end position="133"/>
    </location>
</feature>
<evidence type="ECO:0000256" key="2">
    <source>
        <dbReference type="RuleBase" id="RU003476"/>
    </source>
</evidence>
<protein>
    <submittedName>
        <fullName evidence="4">NUDIX hydrolase</fullName>
    </submittedName>
</protein>
<evidence type="ECO:0000313" key="5">
    <source>
        <dbReference type="Proteomes" id="UP000238348"/>
    </source>
</evidence>
<dbReference type="Proteomes" id="UP000238348">
    <property type="component" value="Chromosome"/>
</dbReference>
<dbReference type="OrthoDB" id="21342at2"/>
<dbReference type="GO" id="GO:0044716">
    <property type="term" value="F:8-oxo-GDP phosphatase activity"/>
    <property type="evidence" value="ECO:0007669"/>
    <property type="project" value="TreeGrafter"/>
</dbReference>
<dbReference type="Gene3D" id="3.90.79.10">
    <property type="entry name" value="Nucleoside Triphosphate Pyrophosphohydrolase"/>
    <property type="match status" value="1"/>
</dbReference>
<evidence type="ECO:0000256" key="1">
    <source>
        <dbReference type="ARBA" id="ARBA00022801"/>
    </source>
</evidence>
<evidence type="ECO:0000259" key="3">
    <source>
        <dbReference type="PROSITE" id="PS51462"/>
    </source>
</evidence>
<dbReference type="SUPFAM" id="SSF55811">
    <property type="entry name" value="Nudix"/>
    <property type="match status" value="1"/>
</dbReference>
<dbReference type="GO" id="GO:0044715">
    <property type="term" value="F:8-oxo-dGDP phosphatase activity"/>
    <property type="evidence" value="ECO:0007669"/>
    <property type="project" value="TreeGrafter"/>
</dbReference>
<dbReference type="InterPro" id="IPR020476">
    <property type="entry name" value="Nudix_hydrolase"/>
</dbReference>
<dbReference type="PRINTS" id="PR00502">
    <property type="entry name" value="NUDIXFAMILY"/>
</dbReference>
<dbReference type="AlphaFoldDB" id="A0A2L0ELD1"/>
<gene>
    <name evidence="4" type="ORF">SOCE26_014940</name>
</gene>
<dbReference type="InterPro" id="IPR000086">
    <property type="entry name" value="NUDIX_hydrolase_dom"/>
</dbReference>
<name>A0A2L0ELD1_SORCE</name>
<proteinExistence type="inferred from homology"/>
<dbReference type="Pfam" id="PF00293">
    <property type="entry name" value="NUDIX"/>
    <property type="match status" value="1"/>
</dbReference>
<evidence type="ECO:0000313" key="4">
    <source>
        <dbReference type="EMBL" id="AUX40097.1"/>
    </source>
</evidence>
<dbReference type="InterPro" id="IPR015797">
    <property type="entry name" value="NUDIX_hydrolase-like_dom_sf"/>
</dbReference>
<dbReference type="PANTHER" id="PTHR22769:SF56">
    <property type="entry name" value="8-OXO-DGDP PHOSPHATASE NUDT18"/>
    <property type="match status" value="1"/>
</dbReference>
<dbReference type="PANTHER" id="PTHR22769">
    <property type="entry name" value="MUTT/NUDIX HYDROLASE"/>
    <property type="match status" value="1"/>
</dbReference>
<dbReference type="PROSITE" id="PS51462">
    <property type="entry name" value="NUDIX"/>
    <property type="match status" value="1"/>
</dbReference>
<dbReference type="EMBL" id="CP012673">
    <property type="protein sequence ID" value="AUX40097.1"/>
    <property type="molecule type" value="Genomic_DNA"/>
</dbReference>
<organism evidence="4 5">
    <name type="scientific">Sorangium cellulosum</name>
    <name type="common">Polyangium cellulosum</name>
    <dbReference type="NCBI Taxonomy" id="56"/>
    <lineage>
        <taxon>Bacteria</taxon>
        <taxon>Pseudomonadati</taxon>
        <taxon>Myxococcota</taxon>
        <taxon>Polyangia</taxon>
        <taxon>Polyangiales</taxon>
        <taxon>Polyangiaceae</taxon>
        <taxon>Sorangium</taxon>
    </lineage>
</organism>